<dbReference type="OrthoDB" id="5801148at2759"/>
<proteinExistence type="predicted"/>
<accession>A0A0B1T985</accession>
<sequence length="240" mass="27381">MRVGVKYPKESNVLAAVRVFAQFLRWMQTESLHIAMSPTSAEVEQMLKIVPSSQRFSCKSFGIETKNPALVKFFLRHLQPGCSLVINEYTQLDGDECILDHEFFDSDIAKLSPCMSFNGMTEVTDDQLLHLQADTVFLVGRHITSRAVNQIILEWFEGKRKIVQMFFDAIQNPSEEEVLANLDPECFRTAEELLDIVTEVSQWRVRELSRPWVGVQNKIGMAMIVKVGKHSCSLINLDLK</sequence>
<reference evidence="1 2" key="1">
    <citation type="submission" date="2014-03" db="EMBL/GenBank/DDBJ databases">
        <title>Draft genome of the hookworm Oesophagostomum dentatum.</title>
        <authorList>
            <person name="Mitreva M."/>
        </authorList>
    </citation>
    <scope>NUCLEOTIDE SEQUENCE [LARGE SCALE GENOMIC DNA]</scope>
    <source>
        <strain evidence="1 2">OD-Hann</strain>
    </source>
</reference>
<keyword evidence="2" id="KW-1185">Reference proteome</keyword>
<evidence type="ECO:0000313" key="2">
    <source>
        <dbReference type="Proteomes" id="UP000053660"/>
    </source>
</evidence>
<dbReference type="Proteomes" id="UP000053660">
    <property type="component" value="Unassembled WGS sequence"/>
</dbReference>
<dbReference type="EMBL" id="KN551386">
    <property type="protein sequence ID" value="KHJ92377.1"/>
    <property type="molecule type" value="Genomic_DNA"/>
</dbReference>
<protein>
    <submittedName>
        <fullName evidence="1">Uncharacterized protein</fullName>
    </submittedName>
</protein>
<evidence type="ECO:0000313" key="1">
    <source>
        <dbReference type="EMBL" id="KHJ92377.1"/>
    </source>
</evidence>
<gene>
    <name evidence="1" type="ORF">OESDEN_07736</name>
</gene>
<dbReference type="AlphaFoldDB" id="A0A0B1T985"/>
<organism evidence="1 2">
    <name type="scientific">Oesophagostomum dentatum</name>
    <name type="common">Nodular worm</name>
    <dbReference type="NCBI Taxonomy" id="61180"/>
    <lineage>
        <taxon>Eukaryota</taxon>
        <taxon>Metazoa</taxon>
        <taxon>Ecdysozoa</taxon>
        <taxon>Nematoda</taxon>
        <taxon>Chromadorea</taxon>
        <taxon>Rhabditida</taxon>
        <taxon>Rhabditina</taxon>
        <taxon>Rhabditomorpha</taxon>
        <taxon>Strongyloidea</taxon>
        <taxon>Strongylidae</taxon>
        <taxon>Oesophagostomum</taxon>
    </lineage>
</organism>
<name>A0A0B1T985_OESDE</name>